<dbReference type="SUPFAM" id="SSF55729">
    <property type="entry name" value="Acyl-CoA N-acyltransferases (Nat)"/>
    <property type="match status" value="1"/>
</dbReference>
<dbReference type="AlphaFoldDB" id="A0A3E3EEI8"/>
<dbReference type="Pfam" id="PF00583">
    <property type="entry name" value="Acetyltransf_1"/>
    <property type="match status" value="1"/>
</dbReference>
<dbReference type="Proteomes" id="UP000261032">
    <property type="component" value="Unassembled WGS sequence"/>
</dbReference>
<proteinExistence type="predicted"/>
<dbReference type="InterPro" id="IPR051635">
    <property type="entry name" value="SNAT-like"/>
</dbReference>
<sequence>MIIRKATIKDLKAVTAVEATCFPPAEAASRSNFKKRLKTYPNHFWLLEDEGKLISFINGMVTNETTINDIMFEDASLHDEAGEWQAIFGVNTIPEYRQQGLAAKVMQVVIDDARMAGRKGCILTCKDKLLHYYEKFGFKNCGISQSMHGGAIWYDMRLEFEHE</sequence>
<evidence type="ECO:0000313" key="4">
    <source>
        <dbReference type="EMBL" id="RGD85082.1"/>
    </source>
</evidence>
<accession>A0A3E3EEI8</accession>
<dbReference type="EMBL" id="QUSL01000012">
    <property type="protein sequence ID" value="RGD85082.1"/>
    <property type="molecule type" value="Genomic_DNA"/>
</dbReference>
<reference evidence="4 5" key="1">
    <citation type="submission" date="2018-08" db="EMBL/GenBank/DDBJ databases">
        <title>A genome reference for cultivated species of the human gut microbiota.</title>
        <authorList>
            <person name="Zou Y."/>
            <person name="Xue W."/>
            <person name="Luo G."/>
        </authorList>
    </citation>
    <scope>NUCLEOTIDE SEQUENCE [LARGE SCALE GENOMIC DNA]</scope>
    <source>
        <strain evidence="4 5">OM06-4</strain>
    </source>
</reference>
<organism evidence="4 5">
    <name type="scientific">Thomasclavelia ramosa</name>
    <dbReference type="NCBI Taxonomy" id="1547"/>
    <lineage>
        <taxon>Bacteria</taxon>
        <taxon>Bacillati</taxon>
        <taxon>Bacillota</taxon>
        <taxon>Erysipelotrichia</taxon>
        <taxon>Erysipelotrichales</taxon>
        <taxon>Coprobacillaceae</taxon>
        <taxon>Thomasclavelia</taxon>
    </lineage>
</organism>
<dbReference type="PROSITE" id="PS51186">
    <property type="entry name" value="GNAT"/>
    <property type="match status" value="1"/>
</dbReference>
<dbReference type="PANTHER" id="PTHR10908">
    <property type="entry name" value="SEROTONIN N-ACETYLTRANSFERASE"/>
    <property type="match status" value="1"/>
</dbReference>
<dbReference type="GO" id="GO:0008080">
    <property type="term" value="F:N-acetyltransferase activity"/>
    <property type="evidence" value="ECO:0007669"/>
    <property type="project" value="UniProtKB-ARBA"/>
</dbReference>
<dbReference type="InterPro" id="IPR000182">
    <property type="entry name" value="GNAT_dom"/>
</dbReference>
<feature type="domain" description="N-acetyltransferase" evidence="3">
    <location>
        <begin position="1"/>
        <end position="159"/>
    </location>
</feature>
<evidence type="ECO:0000259" key="3">
    <source>
        <dbReference type="PROSITE" id="PS51186"/>
    </source>
</evidence>
<dbReference type="CDD" id="cd04301">
    <property type="entry name" value="NAT_SF"/>
    <property type="match status" value="1"/>
</dbReference>
<dbReference type="RefSeq" id="WP_117581393.1">
    <property type="nucleotide sequence ID" value="NZ_QUSL01000012.1"/>
</dbReference>
<gene>
    <name evidence="4" type="ORF">DXB93_08965</name>
</gene>
<dbReference type="PANTHER" id="PTHR10908:SF0">
    <property type="entry name" value="SEROTONIN N-ACETYLTRANSFERASE"/>
    <property type="match status" value="1"/>
</dbReference>
<dbReference type="InterPro" id="IPR016181">
    <property type="entry name" value="Acyl_CoA_acyltransferase"/>
</dbReference>
<comment type="caution">
    <text evidence="4">The sequence shown here is derived from an EMBL/GenBank/DDBJ whole genome shotgun (WGS) entry which is preliminary data.</text>
</comment>
<evidence type="ECO:0000313" key="5">
    <source>
        <dbReference type="Proteomes" id="UP000261032"/>
    </source>
</evidence>
<evidence type="ECO:0000256" key="2">
    <source>
        <dbReference type="ARBA" id="ARBA00023315"/>
    </source>
</evidence>
<keyword evidence="2" id="KW-0012">Acyltransferase</keyword>
<dbReference type="Gene3D" id="3.40.630.30">
    <property type="match status" value="1"/>
</dbReference>
<evidence type="ECO:0000256" key="1">
    <source>
        <dbReference type="ARBA" id="ARBA00022679"/>
    </source>
</evidence>
<keyword evidence="1 4" id="KW-0808">Transferase</keyword>
<name>A0A3E3EEI8_9FIRM</name>
<protein>
    <submittedName>
        <fullName evidence="4">N-acetyltransferase</fullName>
    </submittedName>
</protein>